<dbReference type="OrthoDB" id="4115237at2759"/>
<feature type="non-terminal residue" evidence="2">
    <location>
        <position position="181"/>
    </location>
</feature>
<gene>
    <name evidence="2" type="ORF">A1O9_04084</name>
</gene>
<dbReference type="AlphaFoldDB" id="A0A072PUP2"/>
<keyword evidence="3" id="KW-1185">Reference proteome</keyword>
<sequence>MTAIPITIVTPGLHTHKATDVPEYPFTNLSTESPVCVTTIRPGMISHSTQTDIEDFEAPSFTQRQSPIHSRSPSQTRKPAHHQSWAEQIRTHLTSPHSQQHTPLATDAAGHPLLAPPGLETPRRPATPRADLYRGQEEANFGMTFDGAQNVHMRKAKPTPCAFKYEDQKHRMMMDWLERRG</sequence>
<evidence type="ECO:0000256" key="1">
    <source>
        <dbReference type="SAM" id="MobiDB-lite"/>
    </source>
</evidence>
<dbReference type="EMBL" id="AMGV01000003">
    <property type="protein sequence ID" value="KEF59240.1"/>
    <property type="molecule type" value="Genomic_DNA"/>
</dbReference>
<feature type="compositionally biased region" description="Polar residues" evidence="1">
    <location>
        <begin position="91"/>
        <end position="103"/>
    </location>
</feature>
<evidence type="ECO:0000313" key="2">
    <source>
        <dbReference type="EMBL" id="KEF59240.1"/>
    </source>
</evidence>
<comment type="caution">
    <text evidence="2">The sequence shown here is derived from an EMBL/GenBank/DDBJ whole genome shotgun (WGS) entry which is preliminary data.</text>
</comment>
<dbReference type="VEuPathDB" id="FungiDB:A1O9_04084"/>
<feature type="region of interest" description="Disordered" evidence="1">
    <location>
        <begin position="56"/>
        <end position="125"/>
    </location>
</feature>
<name>A0A072PUP2_9EURO</name>
<dbReference type="GeneID" id="25279017"/>
<accession>A0A072PUP2</accession>
<dbReference type="Proteomes" id="UP000027920">
    <property type="component" value="Unassembled WGS sequence"/>
</dbReference>
<dbReference type="RefSeq" id="XP_013261830.1">
    <property type="nucleotide sequence ID" value="XM_013406376.1"/>
</dbReference>
<evidence type="ECO:0000313" key="3">
    <source>
        <dbReference type="Proteomes" id="UP000027920"/>
    </source>
</evidence>
<dbReference type="HOGENOM" id="CLU_1414992_0_0_1"/>
<proteinExistence type="predicted"/>
<reference evidence="2 3" key="1">
    <citation type="submission" date="2013-03" db="EMBL/GenBank/DDBJ databases">
        <title>The Genome Sequence of Exophiala aquamarina CBS 119918.</title>
        <authorList>
            <consortium name="The Broad Institute Genomics Platform"/>
            <person name="Cuomo C."/>
            <person name="de Hoog S."/>
            <person name="Gorbushina A."/>
            <person name="Walker B."/>
            <person name="Young S.K."/>
            <person name="Zeng Q."/>
            <person name="Gargeya S."/>
            <person name="Fitzgerald M."/>
            <person name="Haas B."/>
            <person name="Abouelleil A."/>
            <person name="Allen A.W."/>
            <person name="Alvarado L."/>
            <person name="Arachchi H.M."/>
            <person name="Berlin A.M."/>
            <person name="Chapman S.B."/>
            <person name="Gainer-Dewar J."/>
            <person name="Goldberg J."/>
            <person name="Griggs A."/>
            <person name="Gujja S."/>
            <person name="Hansen M."/>
            <person name="Howarth C."/>
            <person name="Imamovic A."/>
            <person name="Ireland A."/>
            <person name="Larimer J."/>
            <person name="McCowan C."/>
            <person name="Murphy C."/>
            <person name="Pearson M."/>
            <person name="Poon T.W."/>
            <person name="Priest M."/>
            <person name="Roberts A."/>
            <person name="Saif S."/>
            <person name="Shea T."/>
            <person name="Sisk P."/>
            <person name="Sykes S."/>
            <person name="Wortman J."/>
            <person name="Nusbaum C."/>
            <person name="Birren B."/>
        </authorList>
    </citation>
    <scope>NUCLEOTIDE SEQUENCE [LARGE SCALE GENOMIC DNA]</scope>
    <source>
        <strain evidence="2 3">CBS 119918</strain>
    </source>
</reference>
<protein>
    <submittedName>
        <fullName evidence="2">Uncharacterized protein</fullName>
    </submittedName>
</protein>
<organism evidence="2 3">
    <name type="scientific">Exophiala aquamarina CBS 119918</name>
    <dbReference type="NCBI Taxonomy" id="1182545"/>
    <lineage>
        <taxon>Eukaryota</taxon>
        <taxon>Fungi</taxon>
        <taxon>Dikarya</taxon>
        <taxon>Ascomycota</taxon>
        <taxon>Pezizomycotina</taxon>
        <taxon>Eurotiomycetes</taxon>
        <taxon>Chaetothyriomycetidae</taxon>
        <taxon>Chaetothyriales</taxon>
        <taxon>Herpotrichiellaceae</taxon>
        <taxon>Exophiala</taxon>
    </lineage>
</organism>
<feature type="compositionally biased region" description="Polar residues" evidence="1">
    <location>
        <begin position="60"/>
        <end position="77"/>
    </location>
</feature>